<gene>
    <name evidence="12" type="primary">rlmN</name>
    <name evidence="15" type="ORF">DEACI_0833</name>
    <name evidence="14" type="ORF">DEACI_3437</name>
</gene>
<dbReference type="Pfam" id="PF04055">
    <property type="entry name" value="Radical_SAM"/>
    <property type="match status" value="1"/>
</dbReference>
<dbReference type="GO" id="GO:0051539">
    <property type="term" value="F:4 iron, 4 sulfur cluster binding"/>
    <property type="evidence" value="ECO:0007669"/>
    <property type="project" value="UniProtKB-UniRule"/>
</dbReference>
<comment type="catalytic activity">
    <reaction evidence="12">
        <text>adenosine(37) in tRNA + 2 reduced [2Fe-2S]-[ferredoxin] + 2 S-adenosyl-L-methionine = 2-methyladenosine(37) in tRNA + 5'-deoxyadenosine + L-methionine + 2 oxidized [2Fe-2S]-[ferredoxin] + S-adenosyl-L-homocysteine</text>
        <dbReference type="Rhea" id="RHEA:43332"/>
        <dbReference type="Rhea" id="RHEA-COMP:10000"/>
        <dbReference type="Rhea" id="RHEA-COMP:10001"/>
        <dbReference type="Rhea" id="RHEA-COMP:10162"/>
        <dbReference type="Rhea" id="RHEA-COMP:10485"/>
        <dbReference type="ChEBI" id="CHEBI:17319"/>
        <dbReference type="ChEBI" id="CHEBI:33737"/>
        <dbReference type="ChEBI" id="CHEBI:33738"/>
        <dbReference type="ChEBI" id="CHEBI:57844"/>
        <dbReference type="ChEBI" id="CHEBI:57856"/>
        <dbReference type="ChEBI" id="CHEBI:59789"/>
        <dbReference type="ChEBI" id="CHEBI:74411"/>
        <dbReference type="ChEBI" id="CHEBI:74497"/>
        <dbReference type="EC" id="2.1.1.192"/>
    </reaction>
</comment>
<keyword evidence="12" id="KW-1015">Disulfide bond</keyword>
<dbReference type="EC" id="2.1.1.192" evidence="12"/>
<keyword evidence="7 12" id="KW-0949">S-adenosyl-L-methionine</keyword>
<feature type="binding site" evidence="12">
    <location>
        <begin position="181"/>
        <end position="182"/>
    </location>
    <ligand>
        <name>S-adenosyl-L-methionine</name>
        <dbReference type="ChEBI" id="CHEBI:59789"/>
    </ligand>
</feature>
<evidence type="ECO:0000256" key="1">
    <source>
        <dbReference type="ARBA" id="ARBA00004496"/>
    </source>
</evidence>
<name>A0A8S0W515_9FIRM</name>
<comment type="subcellular location">
    <subcellularLocation>
        <location evidence="1 12">Cytoplasm</location>
    </subcellularLocation>
</comment>
<dbReference type="PANTHER" id="PTHR30544">
    <property type="entry name" value="23S RRNA METHYLTRANSFERASE"/>
    <property type="match status" value="1"/>
</dbReference>
<dbReference type="GO" id="GO:0002935">
    <property type="term" value="F:tRNA (adenine(37)-C2)-methyltransferase activity"/>
    <property type="evidence" value="ECO:0007669"/>
    <property type="project" value="UniProtKB-UniRule"/>
</dbReference>
<evidence type="ECO:0000256" key="10">
    <source>
        <dbReference type="ARBA" id="ARBA00023004"/>
    </source>
</evidence>
<feature type="binding site" evidence="12">
    <location>
        <position position="136"/>
    </location>
    <ligand>
        <name>[4Fe-4S] cluster</name>
        <dbReference type="ChEBI" id="CHEBI:49883"/>
        <note>4Fe-4S-S-AdoMet</note>
    </ligand>
</feature>
<feature type="binding site" evidence="12">
    <location>
        <position position="311"/>
    </location>
    <ligand>
        <name>S-adenosyl-L-methionine</name>
        <dbReference type="ChEBI" id="CHEBI:59789"/>
    </ligand>
</feature>
<evidence type="ECO:0000256" key="11">
    <source>
        <dbReference type="ARBA" id="ARBA00023014"/>
    </source>
</evidence>
<dbReference type="SFLD" id="SFLDG01062">
    <property type="entry name" value="methyltransferase_(Class_A)"/>
    <property type="match status" value="1"/>
</dbReference>
<evidence type="ECO:0000256" key="6">
    <source>
        <dbReference type="ARBA" id="ARBA00022679"/>
    </source>
</evidence>
<keyword evidence="6 12" id="KW-0808">Transferase</keyword>
<protein>
    <recommendedName>
        <fullName evidence="12">Probable dual-specificity RNA methyltransferase RlmN</fullName>
        <ecNumber evidence="12">2.1.1.192</ecNumber>
    </recommendedName>
    <alternativeName>
        <fullName evidence="12">23S rRNA (adenine(2503)-C(2))-methyltransferase</fullName>
    </alternativeName>
    <alternativeName>
        <fullName evidence="12">23S rRNA m2A2503 methyltransferase</fullName>
    </alternativeName>
    <alternativeName>
        <fullName evidence="12">Ribosomal RNA large subunit methyltransferase N</fullName>
    </alternativeName>
    <alternativeName>
        <fullName evidence="12">tRNA (adenine(37)-C(2))-methyltransferase</fullName>
    </alternativeName>
    <alternativeName>
        <fullName evidence="12">tRNA m2A37 methyltransferase</fullName>
    </alternativeName>
</protein>
<dbReference type="GO" id="GO:0000049">
    <property type="term" value="F:tRNA binding"/>
    <property type="evidence" value="ECO:0007669"/>
    <property type="project" value="UniProtKB-UniRule"/>
</dbReference>
<dbReference type="GO" id="GO:0070475">
    <property type="term" value="P:rRNA base methylation"/>
    <property type="evidence" value="ECO:0007669"/>
    <property type="project" value="UniProtKB-UniRule"/>
</dbReference>
<evidence type="ECO:0000313" key="16">
    <source>
        <dbReference type="Proteomes" id="UP001071230"/>
    </source>
</evidence>
<dbReference type="EMBL" id="LR746496">
    <property type="protein sequence ID" value="CAA7602758.1"/>
    <property type="molecule type" value="Genomic_DNA"/>
</dbReference>
<dbReference type="PANTHER" id="PTHR30544:SF5">
    <property type="entry name" value="RADICAL SAM CORE DOMAIN-CONTAINING PROTEIN"/>
    <property type="match status" value="1"/>
</dbReference>
<dbReference type="PROSITE" id="PS51918">
    <property type="entry name" value="RADICAL_SAM"/>
    <property type="match status" value="1"/>
</dbReference>
<dbReference type="Proteomes" id="UP001071230">
    <property type="component" value="Unassembled WGS sequence"/>
</dbReference>
<dbReference type="GO" id="GO:0070040">
    <property type="term" value="F:rRNA (adenine(2503)-C2-)-methyltransferase activity"/>
    <property type="evidence" value="ECO:0007669"/>
    <property type="project" value="UniProtKB-UniRule"/>
</dbReference>
<feature type="active site" description="Proton acceptor" evidence="12">
    <location>
        <position position="104"/>
    </location>
</feature>
<accession>A0A8S0W515</accession>
<keyword evidence="16" id="KW-1185">Reference proteome</keyword>
<comment type="cofactor">
    <cofactor evidence="12">
        <name>[4Fe-4S] cluster</name>
        <dbReference type="ChEBI" id="CHEBI:49883"/>
    </cofactor>
    <text evidence="12">Binds 1 [4Fe-4S] cluster. The cluster is coordinated with 3 cysteines and an exchangeable S-adenosyl-L-methionine.</text>
</comment>
<feature type="binding site" evidence="12">
    <location>
        <position position="129"/>
    </location>
    <ligand>
        <name>[4Fe-4S] cluster</name>
        <dbReference type="ChEBI" id="CHEBI:49883"/>
        <note>4Fe-4S-S-AdoMet</note>
    </ligand>
</feature>
<dbReference type="SFLD" id="SFLDS00029">
    <property type="entry name" value="Radical_SAM"/>
    <property type="match status" value="1"/>
</dbReference>
<evidence type="ECO:0000256" key="2">
    <source>
        <dbReference type="ARBA" id="ARBA00022485"/>
    </source>
</evidence>
<evidence type="ECO:0000256" key="9">
    <source>
        <dbReference type="ARBA" id="ARBA00022723"/>
    </source>
</evidence>
<evidence type="ECO:0000256" key="4">
    <source>
        <dbReference type="ARBA" id="ARBA00022552"/>
    </source>
</evidence>
<dbReference type="InterPro" id="IPR004383">
    <property type="entry name" value="rRNA_lsu_MTrfase_RlmN/Cfr"/>
</dbReference>
<feature type="active site" description="S-methylcysteine intermediate" evidence="12">
    <location>
        <position position="354"/>
    </location>
</feature>
<dbReference type="HAMAP" id="MF_01849">
    <property type="entry name" value="RNA_methyltr_RlmN"/>
    <property type="match status" value="1"/>
</dbReference>
<evidence type="ECO:0000313" key="14">
    <source>
        <dbReference type="EMBL" id="CAA7602758.1"/>
    </source>
</evidence>
<dbReference type="Gene3D" id="3.20.20.70">
    <property type="entry name" value="Aldolase class I"/>
    <property type="match status" value="1"/>
</dbReference>
<comment type="function">
    <text evidence="12">Specifically methylates position 2 of adenine 2503 in 23S rRNA and position 2 of adenine 37 in tRNAs.</text>
</comment>
<dbReference type="Pfam" id="PF21016">
    <property type="entry name" value="RlmN_N"/>
    <property type="match status" value="1"/>
</dbReference>
<evidence type="ECO:0000256" key="3">
    <source>
        <dbReference type="ARBA" id="ARBA00022490"/>
    </source>
</evidence>
<proteinExistence type="inferred from homology"/>
<keyword evidence="5 12" id="KW-0489">Methyltransferase</keyword>
<evidence type="ECO:0000256" key="5">
    <source>
        <dbReference type="ARBA" id="ARBA00022603"/>
    </source>
</evidence>
<dbReference type="PIRSF" id="PIRSF006004">
    <property type="entry name" value="CHP00048"/>
    <property type="match status" value="1"/>
</dbReference>
<comment type="caution">
    <text evidence="12">Lacks conserved residue(s) required for the propagation of feature annotation.</text>
</comment>
<dbReference type="EMBL" id="CDGJ01000027">
    <property type="protein sequence ID" value="CEJ06385.1"/>
    <property type="molecule type" value="Genomic_DNA"/>
</dbReference>
<keyword evidence="10 12" id="KW-0408">Iron</keyword>
<dbReference type="InterPro" id="IPR007197">
    <property type="entry name" value="rSAM"/>
</dbReference>
<dbReference type="SFLD" id="SFLDF00275">
    <property type="entry name" value="adenosine_C2_methyltransferase"/>
    <property type="match status" value="1"/>
</dbReference>
<keyword evidence="9 12" id="KW-0479">Metal-binding</keyword>
<evidence type="ECO:0000256" key="8">
    <source>
        <dbReference type="ARBA" id="ARBA00022694"/>
    </source>
</evidence>
<comment type="catalytic activity">
    <reaction evidence="12">
        <text>adenosine(2503) in 23S rRNA + 2 reduced [2Fe-2S]-[ferredoxin] + 2 S-adenosyl-L-methionine = 2-methyladenosine(2503) in 23S rRNA + 5'-deoxyadenosine + L-methionine + 2 oxidized [2Fe-2S]-[ferredoxin] + S-adenosyl-L-homocysteine</text>
        <dbReference type="Rhea" id="RHEA:42916"/>
        <dbReference type="Rhea" id="RHEA-COMP:10000"/>
        <dbReference type="Rhea" id="RHEA-COMP:10001"/>
        <dbReference type="Rhea" id="RHEA-COMP:10152"/>
        <dbReference type="Rhea" id="RHEA-COMP:10282"/>
        <dbReference type="ChEBI" id="CHEBI:17319"/>
        <dbReference type="ChEBI" id="CHEBI:33737"/>
        <dbReference type="ChEBI" id="CHEBI:33738"/>
        <dbReference type="ChEBI" id="CHEBI:57844"/>
        <dbReference type="ChEBI" id="CHEBI:57856"/>
        <dbReference type="ChEBI" id="CHEBI:59789"/>
        <dbReference type="ChEBI" id="CHEBI:74411"/>
        <dbReference type="ChEBI" id="CHEBI:74497"/>
        <dbReference type="EC" id="2.1.1.192"/>
    </reaction>
</comment>
<reference evidence="15" key="1">
    <citation type="submission" date="2014-11" db="EMBL/GenBank/DDBJ databases">
        <authorList>
            <person name="Hornung B.V."/>
        </authorList>
    </citation>
    <scope>NUCLEOTIDE SEQUENCE</scope>
    <source>
        <strain evidence="15">INE</strain>
    </source>
</reference>
<sequence>MERQEPLGCDHTMEQQEARGCKEEELGKMCLANGLARFRGSQVFRWVQERAVRSWAEMTNIKEADRKLLSAVLTLRPLELLREQRSRDGTRKYLFGLADGESIECVLMDYERRRARDRHTVCVSTQVGCPVGCAFCATGLGGFRRNLTAGEITGQVLELTRNLRREDEGFQVTNVVFMGMGEPFLNYGAVLRAIEVLNSPQGQNIGMRRMTISTSGVVPGIRRLARDNAQVGLAVSLHAGTDAVRDVLVPMNRRYPLAELLGACREYGEISGRRITFEVALTEKTANEQEASAVAKLLRGMLAHVNLIPVNPVAETGIKRPAEKRVAEFAGILAEAGIPVSVREERGTDIEAACGQLRRRYGE</sequence>
<dbReference type="CDD" id="cd01335">
    <property type="entry name" value="Radical_SAM"/>
    <property type="match status" value="1"/>
</dbReference>
<dbReference type="Proteomes" id="UP000836597">
    <property type="component" value="Chromosome"/>
</dbReference>
<keyword evidence="11 12" id="KW-0411">Iron-sulfur</keyword>
<dbReference type="Gene3D" id="1.10.150.530">
    <property type="match status" value="1"/>
</dbReference>
<comment type="miscellaneous">
    <text evidence="12">Reaction proceeds by a ping-pong mechanism involving intermediate methylation of a conserved cysteine residue.</text>
</comment>
<comment type="similarity">
    <text evidence="12">Belongs to the radical SAM superfamily. RlmN family.</text>
</comment>
<evidence type="ECO:0000313" key="15">
    <source>
        <dbReference type="EMBL" id="CEJ06385.1"/>
    </source>
</evidence>
<dbReference type="KEGG" id="aacx:DEACI_3437"/>
<feature type="binding site" evidence="12">
    <location>
        <begin position="236"/>
        <end position="238"/>
    </location>
    <ligand>
        <name>S-adenosyl-L-methionine</name>
        <dbReference type="ChEBI" id="CHEBI:59789"/>
    </ligand>
</feature>
<evidence type="ECO:0000259" key="13">
    <source>
        <dbReference type="PROSITE" id="PS51918"/>
    </source>
</evidence>
<reference evidence="14" key="2">
    <citation type="submission" date="2020-01" db="EMBL/GenBank/DDBJ databases">
        <authorList>
            <person name="Hornung B."/>
        </authorList>
    </citation>
    <scope>NUCLEOTIDE SEQUENCE</scope>
    <source>
        <strain evidence="14">PacBioINE</strain>
    </source>
</reference>
<keyword evidence="8 12" id="KW-0819">tRNA processing</keyword>
<dbReference type="GO" id="GO:0046872">
    <property type="term" value="F:metal ion binding"/>
    <property type="evidence" value="ECO:0007669"/>
    <property type="project" value="UniProtKB-KW"/>
</dbReference>
<dbReference type="InterPro" id="IPR048641">
    <property type="entry name" value="RlmN_N"/>
</dbReference>
<dbReference type="GO" id="GO:0030488">
    <property type="term" value="P:tRNA methylation"/>
    <property type="evidence" value="ECO:0007669"/>
    <property type="project" value="UniProtKB-UniRule"/>
</dbReference>
<dbReference type="SUPFAM" id="SSF102114">
    <property type="entry name" value="Radical SAM enzymes"/>
    <property type="match status" value="1"/>
</dbReference>
<organism evidence="14">
    <name type="scientific">Acididesulfobacillus acetoxydans</name>
    <dbReference type="NCBI Taxonomy" id="1561005"/>
    <lineage>
        <taxon>Bacteria</taxon>
        <taxon>Bacillati</taxon>
        <taxon>Bacillota</taxon>
        <taxon>Clostridia</taxon>
        <taxon>Eubacteriales</taxon>
        <taxon>Peptococcaceae</taxon>
        <taxon>Acididesulfobacillus</taxon>
    </lineage>
</organism>
<keyword evidence="2 12" id="KW-0004">4Fe-4S</keyword>
<dbReference type="GO" id="GO:0005737">
    <property type="term" value="C:cytoplasm"/>
    <property type="evidence" value="ECO:0007669"/>
    <property type="project" value="UniProtKB-SubCell"/>
</dbReference>
<evidence type="ECO:0000256" key="7">
    <source>
        <dbReference type="ARBA" id="ARBA00022691"/>
    </source>
</evidence>
<dbReference type="NCBIfam" id="TIGR00048">
    <property type="entry name" value="rRNA_mod_RlmN"/>
    <property type="match status" value="1"/>
</dbReference>
<keyword evidence="3 12" id="KW-0963">Cytoplasm</keyword>
<dbReference type="FunFam" id="3.20.20.70:FF:000014">
    <property type="entry name" value="Probable dual-specificity RNA methyltransferase RlmN"/>
    <property type="match status" value="1"/>
</dbReference>
<feature type="binding site" evidence="12">
    <location>
        <position position="213"/>
    </location>
    <ligand>
        <name>S-adenosyl-L-methionine</name>
        <dbReference type="ChEBI" id="CHEBI:59789"/>
    </ligand>
</feature>
<feature type="binding site" evidence="12">
    <location>
        <position position="133"/>
    </location>
    <ligand>
        <name>[4Fe-4S] cluster</name>
        <dbReference type="ChEBI" id="CHEBI:49883"/>
        <note>4Fe-4S-S-AdoMet</note>
    </ligand>
</feature>
<dbReference type="InterPro" id="IPR040072">
    <property type="entry name" value="Methyltransferase_A"/>
</dbReference>
<dbReference type="GO" id="GO:0019843">
    <property type="term" value="F:rRNA binding"/>
    <property type="evidence" value="ECO:0007669"/>
    <property type="project" value="UniProtKB-UniRule"/>
</dbReference>
<feature type="domain" description="Radical SAM core" evidence="13">
    <location>
        <begin position="115"/>
        <end position="349"/>
    </location>
</feature>
<dbReference type="InterPro" id="IPR058240">
    <property type="entry name" value="rSAM_sf"/>
</dbReference>
<dbReference type="RefSeq" id="WP_240986078.1">
    <property type="nucleotide sequence ID" value="NZ_CDGJ01000027.1"/>
</dbReference>
<keyword evidence="4 12" id="KW-0698">rRNA processing</keyword>
<dbReference type="AlphaFoldDB" id="A0A8S0W515"/>
<evidence type="ECO:0000256" key="12">
    <source>
        <dbReference type="HAMAP-Rule" id="MF_01849"/>
    </source>
</evidence>
<dbReference type="InterPro" id="IPR027492">
    <property type="entry name" value="RNA_MTrfase_RlmN"/>
</dbReference>
<dbReference type="InterPro" id="IPR013785">
    <property type="entry name" value="Aldolase_TIM"/>
</dbReference>